<reference evidence="1" key="1">
    <citation type="submission" date="2022-10" db="EMBL/GenBank/DDBJ databases">
        <title>The WGS of Solirubrobacter phytolaccae KCTC 29190.</title>
        <authorList>
            <person name="Jiang Z."/>
        </authorList>
    </citation>
    <scope>NUCLEOTIDE SEQUENCE</scope>
    <source>
        <strain evidence="1">KCTC 29190</strain>
    </source>
</reference>
<proteinExistence type="predicted"/>
<organism evidence="1 2">
    <name type="scientific">Solirubrobacter phytolaccae</name>
    <dbReference type="NCBI Taxonomy" id="1404360"/>
    <lineage>
        <taxon>Bacteria</taxon>
        <taxon>Bacillati</taxon>
        <taxon>Actinomycetota</taxon>
        <taxon>Thermoleophilia</taxon>
        <taxon>Solirubrobacterales</taxon>
        <taxon>Solirubrobacteraceae</taxon>
        <taxon>Solirubrobacter</taxon>
    </lineage>
</organism>
<keyword evidence="2" id="KW-1185">Reference proteome</keyword>
<gene>
    <name evidence="1" type="ORF">OJ997_25575</name>
</gene>
<sequence>MVWETFETALTGDLRPRLRSLSDRVPRVAELDPYRIAMNRLGLDEPTPAEAALKARLIRGGYRSRGVLADALLVATVDTGVGVWATNDVGPLRVEGMDVVGATLRVRVFAAPPVPVSAGSVTVFALVVPGVSELEVREALWIVRDALAA</sequence>
<accession>A0A9X3NEX6</accession>
<dbReference type="RefSeq" id="WP_270028119.1">
    <property type="nucleotide sequence ID" value="NZ_JAPDDP010000059.1"/>
</dbReference>
<protein>
    <submittedName>
        <fullName evidence="1">Uncharacterized protein</fullName>
    </submittedName>
</protein>
<evidence type="ECO:0000313" key="2">
    <source>
        <dbReference type="Proteomes" id="UP001147653"/>
    </source>
</evidence>
<evidence type="ECO:0000313" key="1">
    <source>
        <dbReference type="EMBL" id="MDA0183705.1"/>
    </source>
</evidence>
<comment type="caution">
    <text evidence="1">The sequence shown here is derived from an EMBL/GenBank/DDBJ whole genome shotgun (WGS) entry which is preliminary data.</text>
</comment>
<dbReference type="Proteomes" id="UP001147653">
    <property type="component" value="Unassembled WGS sequence"/>
</dbReference>
<dbReference type="EMBL" id="JAPDDP010000059">
    <property type="protein sequence ID" value="MDA0183705.1"/>
    <property type="molecule type" value="Genomic_DNA"/>
</dbReference>
<dbReference type="AlphaFoldDB" id="A0A9X3NEX6"/>
<name>A0A9X3NEX6_9ACTN</name>